<gene>
    <name evidence="1" type="ORF">DSO57_1009065</name>
</gene>
<name>A0ACC2RLR2_9FUNG</name>
<reference evidence="1" key="1">
    <citation type="submission" date="2022-04" db="EMBL/GenBank/DDBJ databases">
        <title>Genome of the entomopathogenic fungus Entomophthora muscae.</title>
        <authorList>
            <person name="Elya C."/>
            <person name="Lovett B.R."/>
            <person name="Lee E."/>
            <person name="Macias A.M."/>
            <person name="Hajek A.E."/>
            <person name="De Bivort B.L."/>
            <person name="Kasson M.T."/>
            <person name="De Fine Licht H.H."/>
            <person name="Stajich J.E."/>
        </authorList>
    </citation>
    <scope>NUCLEOTIDE SEQUENCE</scope>
    <source>
        <strain evidence="1">Berkeley</strain>
    </source>
</reference>
<evidence type="ECO:0000313" key="2">
    <source>
        <dbReference type="Proteomes" id="UP001165960"/>
    </source>
</evidence>
<dbReference type="Proteomes" id="UP001165960">
    <property type="component" value="Unassembled WGS sequence"/>
</dbReference>
<comment type="caution">
    <text evidence="1">The sequence shown here is derived from an EMBL/GenBank/DDBJ whole genome shotgun (WGS) entry which is preliminary data.</text>
</comment>
<accession>A0ACC2RLR2</accession>
<evidence type="ECO:0000313" key="1">
    <source>
        <dbReference type="EMBL" id="KAJ9050981.1"/>
    </source>
</evidence>
<proteinExistence type="predicted"/>
<dbReference type="EMBL" id="QTSX02007128">
    <property type="protein sequence ID" value="KAJ9050981.1"/>
    <property type="molecule type" value="Genomic_DNA"/>
</dbReference>
<sequence length="581" mass="64542">MLLVWLSMICLVPFDLAKIDSGYSAQAGFKSLAHHMIQVCKDLLQSSGKASLSAAILLGKLLTRKDLISSHLAGYLEWAQTKLVEGNSPFLLPSRKVVRERSCCLSCLTFFECITPFREQESLNSSNTLIRKTVLKLVQQVGIGYLRPRVASWRYLRGSRSLTSTLGGHHETQKPYKQQDVEADEDFQVPELTEEMIAILLTGISDKDSGCRWTAAKGLGRLNQRLPRDLAREVIGFVLDQFSEGIMIDPSGRRDLSSVNENTWHGACLTLAELARRGLLPQDLLSRCLESVMEAHRLDIRRGSHSVGSNVRDAACYVFWSFARAYPASVFQDHALSLAHQLVVASVFDREINVRRASSAAFQEFVGRLQLFPEGIQVVVKVDYFAVGNVSNAYLRASVQVAKFPEYRTALFGHLYTVCLKHWDINIRRLGALALGSIAGLESEEACTSAINFLIEQSASLDLATRHGAILGIGAICRAASLDRLLEIGAEPVSSVFCRLTSNELSSFGSEVLLEGACLAMRDLCRIEWPLSPQARSSFQRIIDTCLYRKENHLQEVAATCLGEYVLKHPLGPEELEQYPF</sequence>
<organism evidence="1 2">
    <name type="scientific">Entomophthora muscae</name>
    <dbReference type="NCBI Taxonomy" id="34485"/>
    <lineage>
        <taxon>Eukaryota</taxon>
        <taxon>Fungi</taxon>
        <taxon>Fungi incertae sedis</taxon>
        <taxon>Zoopagomycota</taxon>
        <taxon>Entomophthoromycotina</taxon>
        <taxon>Entomophthoromycetes</taxon>
        <taxon>Entomophthorales</taxon>
        <taxon>Entomophthoraceae</taxon>
        <taxon>Entomophthora</taxon>
    </lineage>
</organism>
<protein>
    <submittedName>
        <fullName evidence="1">Uncharacterized protein</fullName>
    </submittedName>
</protein>
<keyword evidence="2" id="KW-1185">Reference proteome</keyword>